<comment type="caution">
    <text evidence="1">The sequence shown here is derived from an EMBL/GenBank/DDBJ whole genome shotgun (WGS) entry which is preliminary data.</text>
</comment>
<evidence type="ECO:0000313" key="1">
    <source>
        <dbReference type="EMBL" id="SOE89105.1"/>
    </source>
</evidence>
<organism evidence="1 2">
    <name type="scientific">Caballeronia arationis</name>
    <dbReference type="NCBI Taxonomy" id="1777142"/>
    <lineage>
        <taxon>Bacteria</taxon>
        <taxon>Pseudomonadati</taxon>
        <taxon>Pseudomonadota</taxon>
        <taxon>Betaproteobacteria</taxon>
        <taxon>Burkholderiales</taxon>
        <taxon>Burkholderiaceae</taxon>
        <taxon>Caballeronia</taxon>
    </lineage>
</organism>
<evidence type="ECO:0000313" key="2">
    <source>
        <dbReference type="Proteomes" id="UP000219522"/>
    </source>
</evidence>
<dbReference type="Proteomes" id="UP000219522">
    <property type="component" value="Unassembled WGS sequence"/>
</dbReference>
<sequence length="47" mass="5309">MGMLLLSLSLNLGVLLCLGECFDGLRCDRRSFEMSRAVMRLGKYENP</sequence>
<dbReference type="AlphaFoldDB" id="A0A7Z7IEC2"/>
<reference evidence="1 2" key="1">
    <citation type="submission" date="2017-09" db="EMBL/GenBank/DDBJ databases">
        <authorList>
            <person name="Varghese N."/>
            <person name="Submissions S."/>
        </authorList>
    </citation>
    <scope>NUCLEOTIDE SEQUENCE [LARGE SCALE GENOMIC DNA]</scope>
    <source>
        <strain evidence="1 2">OK806</strain>
    </source>
</reference>
<name>A0A7Z7IEC2_9BURK</name>
<accession>A0A7Z7IEC2</accession>
<gene>
    <name evidence="1" type="ORF">SAMN05446927_7766</name>
</gene>
<dbReference type="EMBL" id="OCSU01000003">
    <property type="protein sequence ID" value="SOE89105.1"/>
    <property type="molecule type" value="Genomic_DNA"/>
</dbReference>
<proteinExistence type="predicted"/>
<keyword evidence="2" id="KW-1185">Reference proteome</keyword>
<protein>
    <submittedName>
        <fullName evidence="1">Uncharacterized protein</fullName>
    </submittedName>
</protein>